<dbReference type="EMBL" id="CP039348">
    <property type="protein sequence ID" value="QCD89366.1"/>
    <property type="molecule type" value="Genomic_DNA"/>
</dbReference>
<evidence type="ECO:0000313" key="2">
    <source>
        <dbReference type="Proteomes" id="UP000501690"/>
    </source>
</evidence>
<organism evidence="1 2">
    <name type="scientific">Vigna unguiculata</name>
    <name type="common">Cowpea</name>
    <dbReference type="NCBI Taxonomy" id="3917"/>
    <lineage>
        <taxon>Eukaryota</taxon>
        <taxon>Viridiplantae</taxon>
        <taxon>Streptophyta</taxon>
        <taxon>Embryophyta</taxon>
        <taxon>Tracheophyta</taxon>
        <taxon>Spermatophyta</taxon>
        <taxon>Magnoliopsida</taxon>
        <taxon>eudicotyledons</taxon>
        <taxon>Gunneridae</taxon>
        <taxon>Pentapetalae</taxon>
        <taxon>rosids</taxon>
        <taxon>fabids</taxon>
        <taxon>Fabales</taxon>
        <taxon>Fabaceae</taxon>
        <taxon>Papilionoideae</taxon>
        <taxon>50 kb inversion clade</taxon>
        <taxon>NPAAA clade</taxon>
        <taxon>indigoferoid/millettioid clade</taxon>
        <taxon>Phaseoleae</taxon>
        <taxon>Vigna</taxon>
    </lineage>
</organism>
<dbReference type="Proteomes" id="UP000501690">
    <property type="component" value="Linkage Group LG4"/>
</dbReference>
<gene>
    <name evidence="1" type="ORF">DEO72_LG4g310</name>
</gene>
<dbReference type="AlphaFoldDB" id="A0A4D6LM98"/>
<proteinExistence type="predicted"/>
<protein>
    <submittedName>
        <fullName evidence="1">Uncharacterized protein</fullName>
    </submittedName>
</protein>
<evidence type="ECO:0000313" key="1">
    <source>
        <dbReference type="EMBL" id="QCD89366.1"/>
    </source>
</evidence>
<keyword evidence="2" id="KW-1185">Reference proteome</keyword>
<sequence length="106" mass="11789">MSNSLLVSLFPKSKQDQGFPQCTSMSKPNNIFFLLIGFIANIQPGYQSPPSSPFADCDPHIGQGVVIRFRVGCDCCFQTDCEQLVAFLLAYLSAMNTLKWFLSSRL</sequence>
<name>A0A4D6LM98_VIGUN</name>
<reference evidence="1 2" key="1">
    <citation type="submission" date="2019-04" db="EMBL/GenBank/DDBJ databases">
        <title>An improved genome assembly and genetic linkage map for asparagus bean, Vigna unguiculata ssp. sesquipedialis.</title>
        <authorList>
            <person name="Xia Q."/>
            <person name="Zhang R."/>
            <person name="Dong Y."/>
        </authorList>
    </citation>
    <scope>NUCLEOTIDE SEQUENCE [LARGE SCALE GENOMIC DNA]</scope>
    <source>
        <tissue evidence="1">Leaf</tissue>
    </source>
</reference>
<accession>A0A4D6LM98</accession>